<feature type="DNA-binding region" description="H-T-H motif" evidence="2">
    <location>
        <begin position="29"/>
        <end position="48"/>
    </location>
</feature>
<sequence length="195" mass="20808">MSKDAAATRLALVQAARRRFAFDGYRATTVRDIAADAGVNVALINRYFGSKEGLFRACLDRATPEQEVAPSGSDLERVLGGLIRHIIRSPTDEDSMQLLLLLRGSGDEAVDRIRRDTLRGYAERLAGAARAGRTGGSSQDDDDLLVRAEIALSVVLGMTMLRTSTRVEPLASADVEAVAAPLEDALRALLGGGRG</sequence>
<proteinExistence type="predicted"/>
<evidence type="ECO:0000313" key="4">
    <source>
        <dbReference type="EMBL" id="GAA1494389.1"/>
    </source>
</evidence>
<dbReference type="Proteomes" id="UP001501742">
    <property type="component" value="Unassembled WGS sequence"/>
</dbReference>
<evidence type="ECO:0000256" key="1">
    <source>
        <dbReference type="ARBA" id="ARBA00023125"/>
    </source>
</evidence>
<dbReference type="Pfam" id="PF17920">
    <property type="entry name" value="TetR_C_16"/>
    <property type="match status" value="1"/>
</dbReference>
<name>A0ABN1ZF78_9MICO</name>
<dbReference type="InterPro" id="IPR036271">
    <property type="entry name" value="Tet_transcr_reg_TetR-rel_C_sf"/>
</dbReference>
<keyword evidence="1 2" id="KW-0238">DNA-binding</keyword>
<gene>
    <name evidence="4" type="ORF">GCM10009627_27350</name>
</gene>
<dbReference type="PANTHER" id="PTHR30055:SF235">
    <property type="entry name" value="TRANSCRIPTIONAL REGULATORY PROTEIN"/>
    <property type="match status" value="1"/>
</dbReference>
<dbReference type="InterPro" id="IPR009057">
    <property type="entry name" value="Homeodomain-like_sf"/>
</dbReference>
<dbReference type="SUPFAM" id="SSF46689">
    <property type="entry name" value="Homeodomain-like"/>
    <property type="match status" value="1"/>
</dbReference>
<organism evidence="4 5">
    <name type="scientific">Curtobacterium herbarum</name>
    <dbReference type="NCBI Taxonomy" id="150122"/>
    <lineage>
        <taxon>Bacteria</taxon>
        <taxon>Bacillati</taxon>
        <taxon>Actinomycetota</taxon>
        <taxon>Actinomycetes</taxon>
        <taxon>Micrococcales</taxon>
        <taxon>Microbacteriaceae</taxon>
        <taxon>Curtobacterium</taxon>
    </lineage>
</organism>
<keyword evidence="5" id="KW-1185">Reference proteome</keyword>
<reference evidence="4 5" key="1">
    <citation type="journal article" date="2019" name="Int. J. Syst. Evol. Microbiol.">
        <title>The Global Catalogue of Microorganisms (GCM) 10K type strain sequencing project: providing services to taxonomists for standard genome sequencing and annotation.</title>
        <authorList>
            <consortium name="The Broad Institute Genomics Platform"/>
            <consortium name="The Broad Institute Genome Sequencing Center for Infectious Disease"/>
            <person name="Wu L."/>
            <person name="Ma J."/>
        </authorList>
    </citation>
    <scope>NUCLEOTIDE SEQUENCE [LARGE SCALE GENOMIC DNA]</scope>
    <source>
        <strain evidence="4 5">JCM 12140</strain>
    </source>
</reference>
<dbReference type="PROSITE" id="PS01081">
    <property type="entry name" value="HTH_TETR_1"/>
    <property type="match status" value="1"/>
</dbReference>
<dbReference type="PANTHER" id="PTHR30055">
    <property type="entry name" value="HTH-TYPE TRANSCRIPTIONAL REGULATOR RUTR"/>
    <property type="match status" value="1"/>
</dbReference>
<dbReference type="EMBL" id="BAAAJX010000016">
    <property type="protein sequence ID" value="GAA1494389.1"/>
    <property type="molecule type" value="Genomic_DNA"/>
</dbReference>
<accession>A0ABN1ZF78</accession>
<dbReference type="InterPro" id="IPR050109">
    <property type="entry name" value="HTH-type_TetR-like_transc_reg"/>
</dbReference>
<evidence type="ECO:0000313" key="5">
    <source>
        <dbReference type="Proteomes" id="UP001501742"/>
    </source>
</evidence>
<dbReference type="InterPro" id="IPR023772">
    <property type="entry name" value="DNA-bd_HTH_TetR-type_CS"/>
</dbReference>
<comment type="caution">
    <text evidence="4">The sequence shown here is derived from an EMBL/GenBank/DDBJ whole genome shotgun (WGS) entry which is preliminary data.</text>
</comment>
<feature type="domain" description="HTH tetR-type" evidence="3">
    <location>
        <begin position="6"/>
        <end position="66"/>
    </location>
</feature>
<dbReference type="RefSeq" id="WP_204607015.1">
    <property type="nucleotide sequence ID" value="NZ_BAAAJX010000016.1"/>
</dbReference>
<dbReference type="PRINTS" id="PR00455">
    <property type="entry name" value="HTHTETR"/>
</dbReference>
<evidence type="ECO:0000259" key="3">
    <source>
        <dbReference type="PROSITE" id="PS50977"/>
    </source>
</evidence>
<evidence type="ECO:0000256" key="2">
    <source>
        <dbReference type="PROSITE-ProRule" id="PRU00335"/>
    </source>
</evidence>
<dbReference type="SUPFAM" id="SSF48498">
    <property type="entry name" value="Tetracyclin repressor-like, C-terminal domain"/>
    <property type="match status" value="1"/>
</dbReference>
<dbReference type="Pfam" id="PF00440">
    <property type="entry name" value="TetR_N"/>
    <property type="match status" value="1"/>
</dbReference>
<protein>
    <submittedName>
        <fullName evidence="4">TetR/AcrR family transcriptional regulator</fullName>
    </submittedName>
</protein>
<dbReference type="PROSITE" id="PS50977">
    <property type="entry name" value="HTH_TETR_2"/>
    <property type="match status" value="1"/>
</dbReference>
<dbReference type="InterPro" id="IPR001647">
    <property type="entry name" value="HTH_TetR"/>
</dbReference>
<dbReference type="Gene3D" id="1.10.357.10">
    <property type="entry name" value="Tetracycline Repressor, domain 2"/>
    <property type="match status" value="1"/>
</dbReference>
<dbReference type="InterPro" id="IPR041678">
    <property type="entry name" value="TetR_C_16"/>
</dbReference>